<dbReference type="InterPro" id="IPR051799">
    <property type="entry name" value="NADH_flavin_oxidoreductase"/>
</dbReference>
<dbReference type="PANTHER" id="PTHR43656">
    <property type="entry name" value="BINDING OXIDOREDUCTASE, PUTATIVE (AFU_ORTHOLOGUE AFUA_2G08260)-RELATED"/>
    <property type="match status" value="1"/>
</dbReference>
<dbReference type="SUPFAM" id="SSF51395">
    <property type="entry name" value="FMN-linked oxidoreductases"/>
    <property type="match status" value="1"/>
</dbReference>
<evidence type="ECO:0000259" key="4">
    <source>
        <dbReference type="Pfam" id="PF00724"/>
    </source>
</evidence>
<name>A0A9P1NI25_BACAS</name>
<evidence type="ECO:0000256" key="1">
    <source>
        <dbReference type="ARBA" id="ARBA00022630"/>
    </source>
</evidence>
<proteinExistence type="predicted"/>
<evidence type="ECO:0000313" key="5">
    <source>
        <dbReference type="EMBL" id="CBI43448.1"/>
    </source>
</evidence>
<feature type="region of interest" description="Disordered" evidence="3">
    <location>
        <begin position="117"/>
        <end position="139"/>
    </location>
</feature>
<sequence>MMKQIYKPLFEPFTFESGVTIPNRISVAPMTHYSSNDDGTISDRELSYITPRSKEMGMVITACANVTPDGKAFPGQPGIYDDSHIPGLKKLAQAIQSQGAKAVVQIHHGGLECPPELVPNKDVVSPSGSEEDGRQTSRALTEQEVEHIVKAFGEATRRAIEAGFDGVEIHGANGYLIQQFYSPKTNQRTDRWGGSDEKRLAFPLAVVDAVKQAIAAHAENPFVLGYRLSPEEPETPGITMKETFLLADALAEQNLDYLHISLMDVNSKARRGADTSRTRMDLLNERVGHKVPLMAVGSIYTADEALAVLESGIPLVALGRVILINPEWSVLIKEGREQEIEKAIKASEIEKYRLPEPLWEMIQNTGGWVPFEK</sequence>
<dbReference type="Pfam" id="PF00724">
    <property type="entry name" value="Oxidored_FMN"/>
    <property type="match status" value="1"/>
</dbReference>
<dbReference type="Proteomes" id="UP000006562">
    <property type="component" value="Chromosome"/>
</dbReference>
<dbReference type="CDD" id="cd04735">
    <property type="entry name" value="OYE_like_4_FMN"/>
    <property type="match status" value="1"/>
</dbReference>
<dbReference type="GO" id="GO:0016491">
    <property type="term" value="F:oxidoreductase activity"/>
    <property type="evidence" value="ECO:0007669"/>
    <property type="project" value="UniProtKB-KW"/>
</dbReference>
<dbReference type="EC" id="1.-.-.-" evidence="5"/>
<reference evidence="6" key="2">
    <citation type="journal article" date="2011" name="J. Biotechnol.">
        <title>Genome sequence of B. amyloliquefaciens type strain DSM7(T) reveals differences to plant-associated B. amyloliquefaciens FZB42.</title>
        <authorList>
            <person name="Ruckert C."/>
            <person name="Blom J."/>
            <person name="Chen X."/>
            <person name="Reva O."/>
            <person name="Borriss R."/>
        </authorList>
    </citation>
    <scope>NUCLEOTIDE SEQUENCE [LARGE SCALE GENOMIC DNA]</scope>
    <source>
        <strain evidence="6">DSM 7</strain>
    </source>
</reference>
<dbReference type="Gene3D" id="3.20.20.70">
    <property type="entry name" value="Aldolase class I"/>
    <property type="match status" value="1"/>
</dbReference>
<dbReference type="InterPro" id="IPR013785">
    <property type="entry name" value="Aldolase_TIM"/>
</dbReference>
<reference evidence="5 6" key="1">
    <citation type="journal article" date="2011" name="Int. J. Syst. Evol. Microbiol.">
        <title>Relationship of Bacillus amyloliquefaciens clades associated with strains DSM 7T and FZB42T: a proposal for Bacillus amyloliquefaciens subsp. amyloliquefaciens subsp. nov. and Bacillus amyloliquefaciens subsp. plantarum subsp. nov. based on complete genome sequence comparisons.</title>
        <authorList>
            <person name="Borriss R."/>
            <person name="Chen X.H."/>
            <person name="Rueckert C."/>
            <person name="Blom J."/>
            <person name="Becker A."/>
            <person name="Baumgarth B."/>
            <person name="Fan B."/>
            <person name="Pukall R."/>
            <person name="Schumann P."/>
            <person name="Sproer C."/>
            <person name="Junge H."/>
            <person name="Vater J."/>
            <person name="Puhler A."/>
            <person name="Klenk H.P."/>
        </authorList>
    </citation>
    <scope>NUCLEOTIDE SEQUENCE [LARGE SCALE GENOMIC DNA]</scope>
    <source>
        <strain evidence="6">DSM 7</strain>
    </source>
</reference>
<accession>A0A9P1NI25</accession>
<dbReference type="InterPro" id="IPR001155">
    <property type="entry name" value="OxRdtase_FMN_N"/>
</dbReference>
<protein>
    <submittedName>
        <fullName evidence="5">NADH-dependent flavin oxidoreductase</fullName>
        <ecNumber evidence="5">1.-.-.-</ecNumber>
    </submittedName>
</protein>
<evidence type="ECO:0000256" key="3">
    <source>
        <dbReference type="SAM" id="MobiDB-lite"/>
    </source>
</evidence>
<evidence type="ECO:0000313" key="6">
    <source>
        <dbReference type="Proteomes" id="UP000006562"/>
    </source>
</evidence>
<evidence type="ECO:0000256" key="2">
    <source>
        <dbReference type="ARBA" id="ARBA00023002"/>
    </source>
</evidence>
<gene>
    <name evidence="5" type="primary">yqiG</name>
    <name evidence="5" type="ordered locus">BAMF_2322</name>
</gene>
<keyword evidence="6" id="KW-1185">Reference proteome</keyword>
<dbReference type="PANTHER" id="PTHR43656:SF2">
    <property type="entry name" value="BINDING OXIDOREDUCTASE, PUTATIVE (AFU_ORTHOLOGUE AFUA_2G08260)-RELATED"/>
    <property type="match status" value="1"/>
</dbReference>
<keyword evidence="1" id="KW-0285">Flavoprotein</keyword>
<dbReference type="AlphaFoldDB" id="A0A9P1NI25"/>
<feature type="domain" description="NADH:flavin oxidoreductase/NADH oxidase N-terminal" evidence="4">
    <location>
        <begin position="9"/>
        <end position="339"/>
    </location>
</feature>
<keyword evidence="2 5" id="KW-0560">Oxidoreductase</keyword>
<organism evidence="5 6">
    <name type="scientific">Bacillus amyloliquefaciens (strain ATCC 23350 / DSM 7 / BCRC 11601 / CCUG 28519 / NBRC 15535 / NRRL B-14393 / F)</name>
    <dbReference type="NCBI Taxonomy" id="692420"/>
    <lineage>
        <taxon>Bacteria</taxon>
        <taxon>Bacillati</taxon>
        <taxon>Bacillota</taxon>
        <taxon>Bacilli</taxon>
        <taxon>Bacillales</taxon>
        <taxon>Bacillaceae</taxon>
        <taxon>Bacillus</taxon>
        <taxon>Bacillus amyloliquefaciens group</taxon>
    </lineage>
</organism>
<dbReference type="KEGG" id="bao:BAMF_2322"/>
<dbReference type="EMBL" id="FN597644">
    <property type="protein sequence ID" value="CBI43448.1"/>
    <property type="molecule type" value="Genomic_DNA"/>
</dbReference>
<dbReference type="GO" id="GO:0010181">
    <property type="term" value="F:FMN binding"/>
    <property type="evidence" value="ECO:0007669"/>
    <property type="project" value="InterPro"/>
</dbReference>